<dbReference type="NCBIfam" id="TIGR02548">
    <property type="entry name" value="casB_cse2"/>
    <property type="match status" value="1"/>
</dbReference>
<protein>
    <submittedName>
        <fullName evidence="1">Type I-E CRISPR-associated protein Cse2/CasB</fullName>
    </submittedName>
</protein>
<dbReference type="AlphaFoldDB" id="A0A1J0W1W3"/>
<dbReference type="Gene3D" id="1.10.520.40">
    <property type="entry name" value="CRISPR-associated protein Cse2"/>
    <property type="match status" value="1"/>
</dbReference>
<accession>A0A1J0W1W3</accession>
<dbReference type="InterPro" id="IPR013382">
    <property type="entry name" value="CRISPR-assoc_prot_Cse2"/>
</dbReference>
<evidence type="ECO:0000313" key="2">
    <source>
        <dbReference type="Proteomes" id="UP000183810"/>
    </source>
</evidence>
<gene>
    <name evidence="1" type="ORF">BOX37_13270</name>
</gene>
<reference evidence="1" key="1">
    <citation type="submission" date="2016-11" db="EMBL/GenBank/DDBJ databases">
        <authorList>
            <person name="Jaros S."/>
            <person name="Januszkiewicz K."/>
            <person name="Wedrychowicz H."/>
        </authorList>
    </citation>
    <scope>NUCLEOTIDE SEQUENCE [LARGE SCALE GENOMIC DNA]</scope>
    <source>
        <strain evidence="1">Y48</strain>
    </source>
</reference>
<organism evidence="1 2">
    <name type="scientific">Nocardia mangyaensis</name>
    <dbReference type="NCBI Taxonomy" id="2213200"/>
    <lineage>
        <taxon>Bacteria</taxon>
        <taxon>Bacillati</taxon>
        <taxon>Actinomycetota</taxon>
        <taxon>Actinomycetes</taxon>
        <taxon>Mycobacteriales</taxon>
        <taxon>Nocardiaceae</taxon>
        <taxon>Nocardia</taxon>
    </lineage>
</organism>
<name>A0A1J0W1W3_9NOCA</name>
<dbReference type="Proteomes" id="UP000183810">
    <property type="component" value="Chromosome"/>
</dbReference>
<proteinExistence type="predicted"/>
<keyword evidence="2" id="KW-1185">Reference proteome</keyword>
<dbReference type="Pfam" id="PF09485">
    <property type="entry name" value="CRISPR_Cse2"/>
    <property type="match status" value="1"/>
</dbReference>
<dbReference type="CDD" id="cd09731">
    <property type="entry name" value="Cse2_I-E"/>
    <property type="match status" value="1"/>
</dbReference>
<dbReference type="KEGG" id="nsl:BOX37_13270"/>
<dbReference type="EMBL" id="CP018082">
    <property type="protein sequence ID" value="APE38300.1"/>
    <property type="molecule type" value="Genomic_DNA"/>
</dbReference>
<evidence type="ECO:0000313" key="1">
    <source>
        <dbReference type="EMBL" id="APE38300.1"/>
    </source>
</evidence>
<dbReference type="InterPro" id="IPR038287">
    <property type="entry name" value="Cse2_sf"/>
</dbReference>
<sequence length="203" mass="22614">MEEYIHRGISRRQAAYLRRESSALADMAKLRRGIGAPPGRLPELWALTLDGLPASPGGFSDRGPSDAEAEPTAWEMAAYDAMTVHALHQQSRVQPMHRRDFTSLGRAVRRLGASAGAEDAVRSRFHVIGTAQDHDARLTYLRGLIGQLRAFQIPLDYARLAVDLYKLETSRYADRVLLSWGRDYHRNPTSTTNSATPETGEDQ</sequence>